<keyword evidence="7" id="KW-0520">NAD</keyword>
<keyword evidence="9" id="KW-0119">Carbohydrate metabolism</keyword>
<organism evidence="13 14">
    <name type="scientific">Tistlia consotensis USBA 355</name>
    <dbReference type="NCBI Taxonomy" id="560819"/>
    <lineage>
        <taxon>Bacteria</taxon>
        <taxon>Pseudomonadati</taxon>
        <taxon>Pseudomonadota</taxon>
        <taxon>Alphaproteobacteria</taxon>
        <taxon>Rhodospirillales</taxon>
        <taxon>Rhodovibrionaceae</taxon>
        <taxon>Tistlia</taxon>
    </lineage>
</organism>
<dbReference type="PANTHER" id="PTHR43725">
    <property type="entry name" value="UDP-GLUCOSE 4-EPIMERASE"/>
    <property type="match status" value="1"/>
</dbReference>
<evidence type="ECO:0000256" key="9">
    <source>
        <dbReference type="ARBA" id="ARBA00023277"/>
    </source>
</evidence>
<dbReference type="GO" id="GO:0006012">
    <property type="term" value="P:galactose metabolic process"/>
    <property type="evidence" value="ECO:0007669"/>
    <property type="project" value="UniProtKB-UniPathway"/>
</dbReference>
<evidence type="ECO:0000313" key="14">
    <source>
        <dbReference type="Proteomes" id="UP000192917"/>
    </source>
</evidence>
<gene>
    <name evidence="13" type="ORF">SAMN05428998_103238</name>
</gene>
<dbReference type="Gene3D" id="3.90.25.10">
    <property type="entry name" value="UDP-galactose 4-epimerase, domain 1"/>
    <property type="match status" value="1"/>
</dbReference>
<evidence type="ECO:0000256" key="6">
    <source>
        <dbReference type="ARBA" id="ARBA00018569"/>
    </source>
</evidence>
<dbReference type="SUPFAM" id="SSF51735">
    <property type="entry name" value="NAD(P)-binding Rossmann-fold domains"/>
    <property type="match status" value="1"/>
</dbReference>
<dbReference type="AlphaFoldDB" id="A0A1Y6BDU9"/>
<dbReference type="GO" id="GO:0003978">
    <property type="term" value="F:UDP-glucose 4-epimerase activity"/>
    <property type="evidence" value="ECO:0007669"/>
    <property type="project" value="UniProtKB-EC"/>
</dbReference>
<protein>
    <recommendedName>
        <fullName evidence="6">UDP-glucose 4-epimerase</fullName>
        <ecNumber evidence="5">5.1.3.2</ecNumber>
    </recommendedName>
    <alternativeName>
        <fullName evidence="11">Galactowaldenase</fullName>
    </alternativeName>
    <alternativeName>
        <fullName evidence="10">UDP-galactose 4-epimerase</fullName>
    </alternativeName>
</protein>
<evidence type="ECO:0000313" key="13">
    <source>
        <dbReference type="EMBL" id="SMF04954.1"/>
    </source>
</evidence>
<feature type="domain" description="NAD-dependent epimerase/dehydratase" evidence="12">
    <location>
        <begin position="4"/>
        <end position="250"/>
    </location>
</feature>
<dbReference type="InterPro" id="IPR036291">
    <property type="entry name" value="NAD(P)-bd_dom_sf"/>
</dbReference>
<dbReference type="InterPro" id="IPR001509">
    <property type="entry name" value="Epimerase_deHydtase"/>
</dbReference>
<dbReference type="EC" id="5.1.3.2" evidence="5"/>
<dbReference type="EMBL" id="FWZX01000003">
    <property type="protein sequence ID" value="SMF04954.1"/>
    <property type="molecule type" value="Genomic_DNA"/>
</dbReference>
<dbReference type="UniPathway" id="UPA00214"/>
<reference evidence="13 14" key="1">
    <citation type="submission" date="2017-04" db="EMBL/GenBank/DDBJ databases">
        <authorList>
            <person name="Afonso C.L."/>
            <person name="Miller P.J."/>
            <person name="Scott M.A."/>
            <person name="Spackman E."/>
            <person name="Goraichik I."/>
            <person name="Dimitrov K.M."/>
            <person name="Suarez D.L."/>
            <person name="Swayne D.E."/>
        </authorList>
    </citation>
    <scope>NUCLEOTIDE SEQUENCE [LARGE SCALE GENOMIC DNA]</scope>
    <source>
        <strain evidence="13 14">USBA 355</strain>
    </source>
</reference>
<dbReference type="Gene3D" id="3.40.50.720">
    <property type="entry name" value="NAD(P)-binding Rossmann-like Domain"/>
    <property type="match status" value="1"/>
</dbReference>
<evidence type="ECO:0000256" key="11">
    <source>
        <dbReference type="ARBA" id="ARBA00033067"/>
    </source>
</evidence>
<evidence type="ECO:0000256" key="4">
    <source>
        <dbReference type="ARBA" id="ARBA00007637"/>
    </source>
</evidence>
<evidence type="ECO:0000256" key="1">
    <source>
        <dbReference type="ARBA" id="ARBA00000083"/>
    </source>
</evidence>
<dbReference type="Proteomes" id="UP000192917">
    <property type="component" value="Unassembled WGS sequence"/>
</dbReference>
<comment type="catalytic activity">
    <reaction evidence="1">
        <text>UDP-alpha-D-glucose = UDP-alpha-D-galactose</text>
        <dbReference type="Rhea" id="RHEA:22168"/>
        <dbReference type="ChEBI" id="CHEBI:58885"/>
        <dbReference type="ChEBI" id="CHEBI:66914"/>
        <dbReference type="EC" id="5.1.3.2"/>
    </reaction>
</comment>
<evidence type="ECO:0000256" key="3">
    <source>
        <dbReference type="ARBA" id="ARBA00004947"/>
    </source>
</evidence>
<accession>A0A1Y6BDU9</accession>
<comment type="cofactor">
    <cofactor evidence="2">
        <name>NAD(+)</name>
        <dbReference type="ChEBI" id="CHEBI:57540"/>
    </cofactor>
</comment>
<comment type="similarity">
    <text evidence="4">Belongs to the NAD(P)-dependent epimerase/dehydratase family.</text>
</comment>
<keyword evidence="8" id="KW-0413">Isomerase</keyword>
<dbReference type="InterPro" id="IPR005886">
    <property type="entry name" value="UDP_G4E"/>
</dbReference>
<evidence type="ECO:0000259" key="12">
    <source>
        <dbReference type="Pfam" id="PF01370"/>
    </source>
</evidence>
<dbReference type="Pfam" id="PF01370">
    <property type="entry name" value="Epimerase"/>
    <property type="match status" value="1"/>
</dbReference>
<dbReference type="NCBIfam" id="TIGR01179">
    <property type="entry name" value="galE"/>
    <property type="match status" value="1"/>
</dbReference>
<evidence type="ECO:0000256" key="2">
    <source>
        <dbReference type="ARBA" id="ARBA00001911"/>
    </source>
</evidence>
<sequence>MRIMTTGGAGYVGSACFRYLRARGHEVFAYDDLSLGNAAAVCDSRLFRGDIRDEDRLAELMARLAIDTVIHLCGLSSVAESVLAPERYRSVNLDGTQAVLRAMTRAGVRRLLFSSTGSVYGHGSGAPMAEDDPLAPNSPYASSKAAAEEMIRERARDEGIGAVIFRYFNAAGADLDGRHGEARARETRLIPMIMRSLSSPGEELTIFGGDWPTPDGTCIRDFVHVEDVAHAHLLACGSIAEGRVETYNVGSGAGTSVLEVVRECERVSGIAPRYRIADRRPGDAMENVADIARITERLGWQPKRSALRSIVETAWRWHRTHPEGYATRGPRATIAAGMKDAG</sequence>
<dbReference type="STRING" id="560819.SAMN05428998_103238"/>
<keyword evidence="14" id="KW-1185">Reference proteome</keyword>
<evidence type="ECO:0000256" key="10">
    <source>
        <dbReference type="ARBA" id="ARBA00031367"/>
    </source>
</evidence>
<proteinExistence type="inferred from homology"/>
<evidence type="ECO:0000256" key="5">
    <source>
        <dbReference type="ARBA" id="ARBA00013189"/>
    </source>
</evidence>
<dbReference type="PROSITE" id="PS51257">
    <property type="entry name" value="PROKAR_LIPOPROTEIN"/>
    <property type="match status" value="1"/>
</dbReference>
<evidence type="ECO:0000256" key="8">
    <source>
        <dbReference type="ARBA" id="ARBA00023235"/>
    </source>
</evidence>
<comment type="pathway">
    <text evidence="3">Carbohydrate metabolism; galactose metabolism.</text>
</comment>
<evidence type="ECO:0000256" key="7">
    <source>
        <dbReference type="ARBA" id="ARBA00023027"/>
    </source>
</evidence>
<name>A0A1Y6BDU9_9PROT</name>
<dbReference type="PANTHER" id="PTHR43725:SF53">
    <property type="entry name" value="UDP-ARABINOSE 4-EPIMERASE 1"/>
    <property type="match status" value="1"/>
</dbReference>